<dbReference type="GO" id="GO:0070403">
    <property type="term" value="F:NAD+ binding"/>
    <property type="evidence" value="ECO:0007669"/>
    <property type="project" value="InterPro"/>
</dbReference>
<dbReference type="Gene3D" id="3.30.1600.10">
    <property type="entry name" value="SIR2/SIRT2 'Small Domain"/>
    <property type="match status" value="1"/>
</dbReference>
<proteinExistence type="inferred from homology"/>
<dbReference type="AlphaFoldDB" id="A0A8H3EYU1"/>
<feature type="active site" description="Proton acceptor" evidence="7">
    <location>
        <position position="336"/>
    </location>
</feature>
<dbReference type="PANTHER" id="PTHR11085">
    <property type="entry name" value="NAD-DEPENDENT PROTEIN DEACYLASE SIRTUIN-5, MITOCHONDRIAL-RELATED"/>
    <property type="match status" value="1"/>
</dbReference>
<evidence type="ECO:0000256" key="4">
    <source>
        <dbReference type="ARBA" id="ARBA00022723"/>
    </source>
</evidence>
<feature type="region of interest" description="Disordered" evidence="8">
    <location>
        <begin position="382"/>
        <end position="408"/>
    </location>
</feature>
<evidence type="ECO:0000256" key="7">
    <source>
        <dbReference type="PROSITE-ProRule" id="PRU00236"/>
    </source>
</evidence>
<dbReference type="Gene3D" id="3.40.50.1220">
    <property type="entry name" value="TPP-binding domain"/>
    <property type="match status" value="1"/>
</dbReference>
<dbReference type="GO" id="GO:0005634">
    <property type="term" value="C:nucleus"/>
    <property type="evidence" value="ECO:0007669"/>
    <property type="project" value="TreeGrafter"/>
</dbReference>
<feature type="compositionally biased region" description="Basic residues" evidence="8">
    <location>
        <begin position="382"/>
        <end position="398"/>
    </location>
</feature>
<evidence type="ECO:0000256" key="3">
    <source>
        <dbReference type="ARBA" id="ARBA00022679"/>
    </source>
</evidence>
<protein>
    <submittedName>
        <fullName evidence="10">NAD-dependent histone deacetylase sir2</fullName>
    </submittedName>
</protein>
<gene>
    <name evidence="10" type="primary">SIR2</name>
    <name evidence="10" type="ORF">ALECFALPRED_009577</name>
</gene>
<dbReference type="GO" id="GO:0046872">
    <property type="term" value="F:metal ion binding"/>
    <property type="evidence" value="ECO:0007669"/>
    <property type="project" value="UniProtKB-KW"/>
</dbReference>
<feature type="binding site" evidence="7">
    <location>
        <position position="368"/>
    </location>
    <ligand>
        <name>Zn(2+)</name>
        <dbReference type="ChEBI" id="CHEBI:29105"/>
    </ligand>
</feature>
<accession>A0A8H3EYU1</accession>
<dbReference type="EMBL" id="CAJPDR010000073">
    <property type="protein sequence ID" value="CAF9914373.1"/>
    <property type="molecule type" value="Genomic_DNA"/>
</dbReference>
<dbReference type="InterPro" id="IPR003000">
    <property type="entry name" value="Sirtuin"/>
</dbReference>
<feature type="binding site" evidence="7">
    <location>
        <position position="371"/>
    </location>
    <ligand>
        <name>Zn(2+)</name>
        <dbReference type="ChEBI" id="CHEBI:29105"/>
    </ligand>
</feature>
<feature type="binding site" evidence="7">
    <location>
        <position position="344"/>
    </location>
    <ligand>
        <name>Zn(2+)</name>
        <dbReference type="ChEBI" id="CHEBI:29105"/>
    </ligand>
</feature>
<dbReference type="InterPro" id="IPR050134">
    <property type="entry name" value="NAD-dep_sirtuin_deacylases"/>
</dbReference>
<keyword evidence="4 7" id="KW-0479">Metal-binding</keyword>
<feature type="domain" description="Deacetylase sirtuin-type" evidence="9">
    <location>
        <begin position="208"/>
        <end position="508"/>
    </location>
</feature>
<keyword evidence="5 7" id="KW-0862">Zinc</keyword>
<dbReference type="OrthoDB" id="420264at2759"/>
<evidence type="ECO:0000256" key="5">
    <source>
        <dbReference type="ARBA" id="ARBA00022833"/>
    </source>
</evidence>
<dbReference type="PANTHER" id="PTHR11085:SF9">
    <property type="entry name" value="NAD-DEPENDENT PROTEIN DEACETYLASE SIRTUIN-1"/>
    <property type="match status" value="1"/>
</dbReference>
<comment type="cofactor">
    <cofactor evidence="1">
        <name>Zn(2+)</name>
        <dbReference type="ChEBI" id="CHEBI:29105"/>
    </cofactor>
</comment>
<organism evidence="10 11">
    <name type="scientific">Alectoria fallacina</name>
    <dbReference type="NCBI Taxonomy" id="1903189"/>
    <lineage>
        <taxon>Eukaryota</taxon>
        <taxon>Fungi</taxon>
        <taxon>Dikarya</taxon>
        <taxon>Ascomycota</taxon>
        <taxon>Pezizomycotina</taxon>
        <taxon>Lecanoromycetes</taxon>
        <taxon>OSLEUM clade</taxon>
        <taxon>Lecanoromycetidae</taxon>
        <taxon>Lecanorales</taxon>
        <taxon>Lecanorineae</taxon>
        <taxon>Parmeliaceae</taxon>
        <taxon>Alectoria</taxon>
    </lineage>
</organism>
<evidence type="ECO:0000256" key="2">
    <source>
        <dbReference type="ARBA" id="ARBA00006924"/>
    </source>
</evidence>
<keyword evidence="6" id="KW-0520">NAD</keyword>
<evidence type="ECO:0000259" key="9">
    <source>
        <dbReference type="PROSITE" id="PS50305"/>
    </source>
</evidence>
<dbReference type="InterPro" id="IPR026590">
    <property type="entry name" value="Ssirtuin_cat_dom"/>
</dbReference>
<keyword evidence="3" id="KW-0808">Transferase</keyword>
<comment type="caution">
    <text evidence="10">The sequence shown here is derived from an EMBL/GenBank/DDBJ whole genome shotgun (WGS) entry which is preliminary data.</text>
</comment>
<keyword evidence="11" id="KW-1185">Reference proteome</keyword>
<dbReference type="PROSITE" id="PS50305">
    <property type="entry name" value="SIRTUIN"/>
    <property type="match status" value="1"/>
</dbReference>
<dbReference type="Pfam" id="PF02146">
    <property type="entry name" value="SIR2"/>
    <property type="match status" value="1"/>
</dbReference>
<feature type="binding site" evidence="7">
    <location>
        <position position="347"/>
    </location>
    <ligand>
        <name>Zn(2+)</name>
        <dbReference type="ChEBI" id="CHEBI:29105"/>
    </ligand>
</feature>
<evidence type="ECO:0000256" key="6">
    <source>
        <dbReference type="ARBA" id="ARBA00023027"/>
    </source>
</evidence>
<evidence type="ECO:0000256" key="8">
    <source>
        <dbReference type="SAM" id="MobiDB-lite"/>
    </source>
</evidence>
<evidence type="ECO:0000313" key="10">
    <source>
        <dbReference type="EMBL" id="CAF9914373.1"/>
    </source>
</evidence>
<dbReference type="GO" id="GO:0046970">
    <property type="term" value="F:histone H4K16 deacetylase activity, NAD-dependent"/>
    <property type="evidence" value="ECO:0007669"/>
    <property type="project" value="TreeGrafter"/>
</dbReference>
<evidence type="ECO:0000256" key="1">
    <source>
        <dbReference type="ARBA" id="ARBA00001947"/>
    </source>
</evidence>
<dbReference type="InterPro" id="IPR026591">
    <property type="entry name" value="Sirtuin_cat_small_dom_sf"/>
</dbReference>
<dbReference type="InterPro" id="IPR029035">
    <property type="entry name" value="DHS-like_NAD/FAD-binding_dom"/>
</dbReference>
<name>A0A8H3EYU1_9LECA</name>
<comment type="similarity">
    <text evidence="2">Belongs to the sirtuin family. Class I subfamily.</text>
</comment>
<dbReference type="SUPFAM" id="SSF52467">
    <property type="entry name" value="DHS-like NAD/FAD-binding domain"/>
    <property type="match status" value="1"/>
</dbReference>
<sequence>MAAHDKVRWHPPLRAPAIEVVDLLSDSDSTDTALRAKEHNGEHDAYSTILSAQETADGDVQWCAPLKAPAIAFDDSLSRDVPRRMSEVLVSAENAKAGDASAGGSDSDEDSQWSLYEDALGGDEDEVALHSSDGSCSLEESLAFRKRLRLIGGDRFLAETVEAGAVTAKKLCTAFGIRLPFFLEGEPDEAYYSLLDLAICRELSKRAKLPQHNTIDDAVALLKKSRNVIVLTGAGISTSLGIPDFRSKETGLYSQLQHLGLGDPQEVFDISLFREDPSIFYSVAKDILPSSKKFSPTHAFIRLLQDKNKLLTNFTQNIDNLEGCAGILPEKLIQCHGSFATATCIECKYKVKCGEIYKELKAGRVARCDRCIRSVRQAKPGLKRKRISKGSTASRKKRQSYEDSTDDEDNDIAVAGVMKPDITFFGEDLPATFHDRLMNHDRDLVDLVLVIGTSLKVAPVSEVVGVLPHHVPQLYISREPCSHANFDIDLLGDCDAVVTELCRRAGWDLQHEMILQDEKVDVQLNEGYESRFSFNVIKA</sequence>
<evidence type="ECO:0000313" key="11">
    <source>
        <dbReference type="Proteomes" id="UP000664203"/>
    </source>
</evidence>
<dbReference type="Proteomes" id="UP000664203">
    <property type="component" value="Unassembled WGS sequence"/>
</dbReference>
<reference evidence="10" key="1">
    <citation type="submission" date="2021-03" db="EMBL/GenBank/DDBJ databases">
        <authorList>
            <person name="Tagirdzhanova G."/>
        </authorList>
    </citation>
    <scope>NUCLEOTIDE SEQUENCE</scope>
</reference>